<dbReference type="Proteomes" id="UP000595095">
    <property type="component" value="Chromosome"/>
</dbReference>
<evidence type="ECO:0000313" key="2">
    <source>
        <dbReference type="Proteomes" id="UP000595095"/>
    </source>
</evidence>
<name>A0A7S9HEQ2_9ALTE</name>
<dbReference type="EMBL" id="CP064795">
    <property type="protein sequence ID" value="QPG07117.1"/>
    <property type="molecule type" value="Genomic_DNA"/>
</dbReference>
<keyword evidence="2" id="KW-1185">Reference proteome</keyword>
<accession>A0A7S9HEQ2</accession>
<dbReference type="KEGG" id="smaa:IT774_02810"/>
<dbReference type="AlphaFoldDB" id="A0A7S9HEQ2"/>
<reference evidence="1 2" key="1">
    <citation type="submission" date="2020-11" db="EMBL/GenBank/DDBJ databases">
        <title>Complete genome sequence for Salinimonas sp. strain G2-b.</title>
        <authorList>
            <person name="Park S.-J."/>
        </authorList>
    </citation>
    <scope>NUCLEOTIDE SEQUENCE [LARGE SCALE GENOMIC DNA]</scope>
    <source>
        <strain evidence="1 2">G2-b</strain>
    </source>
</reference>
<proteinExistence type="predicted"/>
<evidence type="ECO:0000313" key="1">
    <source>
        <dbReference type="EMBL" id="QPG07117.1"/>
    </source>
</evidence>
<sequence>MINTAQAANTAPVLNSHPNQQAFFQALTKLCGQAFKGKVVADSTNSEAFNNKSLVMHVRTCSDTQIHIPFHVGEDRSRTWIITRTGSGLSLKHDHRHKDGSEDAVTMYGGLSHEPGFAQVQSFPADSYTQWMFAEKDLPQSISNIWRVFVYPERFSYQLVRAGREFRVDFDLTQPIEAPPAPGAAR</sequence>
<evidence type="ECO:0008006" key="3">
    <source>
        <dbReference type="Google" id="ProtNLM"/>
    </source>
</evidence>
<organism evidence="1 2">
    <name type="scientific">Salinimonas marina</name>
    <dbReference type="NCBI Taxonomy" id="2785918"/>
    <lineage>
        <taxon>Bacteria</taxon>
        <taxon>Pseudomonadati</taxon>
        <taxon>Pseudomonadota</taxon>
        <taxon>Gammaproteobacteria</taxon>
        <taxon>Alteromonadales</taxon>
        <taxon>Alteromonadaceae</taxon>
        <taxon>Alteromonas/Salinimonas group</taxon>
        <taxon>Salinimonas</taxon>
    </lineage>
</organism>
<protein>
    <recommendedName>
        <fullName evidence="3">Secreted protein</fullName>
    </recommendedName>
</protein>
<gene>
    <name evidence="1" type="ORF">IT774_02810</name>
</gene>